<proteinExistence type="predicted"/>
<reference evidence="1" key="1">
    <citation type="submission" date="2023-07" db="EMBL/GenBank/DDBJ databases">
        <title>Black Yeasts Isolated from many extreme environments.</title>
        <authorList>
            <person name="Coleine C."/>
            <person name="Stajich J.E."/>
            <person name="Selbmann L."/>
        </authorList>
    </citation>
    <scope>NUCLEOTIDE SEQUENCE</scope>
    <source>
        <strain evidence="1">CCFEE 5714</strain>
    </source>
</reference>
<evidence type="ECO:0000313" key="1">
    <source>
        <dbReference type="EMBL" id="KAK3723637.1"/>
    </source>
</evidence>
<protein>
    <submittedName>
        <fullName evidence="1">Uncharacterized protein</fullName>
    </submittedName>
</protein>
<keyword evidence="2" id="KW-1185">Reference proteome</keyword>
<name>A0ACC3NUZ1_9PEZI</name>
<comment type="caution">
    <text evidence="1">The sequence shown here is derived from an EMBL/GenBank/DDBJ whole genome shotgun (WGS) entry which is preliminary data.</text>
</comment>
<organism evidence="1 2">
    <name type="scientific">Vermiconidia calcicola</name>
    <dbReference type="NCBI Taxonomy" id="1690605"/>
    <lineage>
        <taxon>Eukaryota</taxon>
        <taxon>Fungi</taxon>
        <taxon>Dikarya</taxon>
        <taxon>Ascomycota</taxon>
        <taxon>Pezizomycotina</taxon>
        <taxon>Dothideomycetes</taxon>
        <taxon>Dothideomycetidae</taxon>
        <taxon>Mycosphaerellales</taxon>
        <taxon>Extremaceae</taxon>
        <taxon>Vermiconidia</taxon>
    </lineage>
</organism>
<evidence type="ECO:0000313" key="2">
    <source>
        <dbReference type="Proteomes" id="UP001281147"/>
    </source>
</evidence>
<dbReference type="Proteomes" id="UP001281147">
    <property type="component" value="Unassembled WGS sequence"/>
</dbReference>
<dbReference type="EMBL" id="JAUTXU010000008">
    <property type="protein sequence ID" value="KAK3723637.1"/>
    <property type="molecule type" value="Genomic_DNA"/>
</dbReference>
<sequence length="162" mass="17556">MEKSKVILAITRALQLLCAAVVFGTSVSLAEFLPKLQDLCNSTEKDKYCNLQGLIHAVQFGCFVGAVGLIDAIAGMVSVFLETLVPFIIMLGMDALACVSYLAGGLSIAIILSKAYFDQWGGSRYTQVKADDAFQFLGFIITLVIIILTFLWRRSGKMSSSV</sequence>
<accession>A0ACC3NUZ1</accession>
<gene>
    <name evidence="1" type="ORF">LTR37_001518</name>
</gene>